<feature type="signal peptide" evidence="1">
    <location>
        <begin position="1"/>
        <end position="21"/>
    </location>
</feature>
<dbReference type="EMBL" id="VCGU01000002">
    <property type="protein sequence ID" value="TRY79983.1"/>
    <property type="molecule type" value="Genomic_DNA"/>
</dbReference>
<reference evidence="2 3" key="1">
    <citation type="journal article" date="2018" name="Nat. Ecol. Evol.">
        <title>Genomic signatures of mitonuclear coevolution across populations of Tigriopus californicus.</title>
        <authorList>
            <person name="Barreto F.S."/>
            <person name="Watson E.T."/>
            <person name="Lima T.G."/>
            <person name="Willett C.S."/>
            <person name="Edmands S."/>
            <person name="Li W."/>
            <person name="Burton R.S."/>
        </authorList>
    </citation>
    <scope>NUCLEOTIDE SEQUENCE [LARGE SCALE GENOMIC DNA]</scope>
    <source>
        <strain evidence="2 3">San Diego</strain>
    </source>
</reference>
<accession>A0A553PQL9</accession>
<dbReference type="AlphaFoldDB" id="A0A553PQL9"/>
<feature type="chain" id="PRO_5021994676" evidence="1">
    <location>
        <begin position="22"/>
        <end position="425"/>
    </location>
</feature>
<organism evidence="2 3">
    <name type="scientific">Tigriopus californicus</name>
    <name type="common">Marine copepod</name>
    <dbReference type="NCBI Taxonomy" id="6832"/>
    <lineage>
        <taxon>Eukaryota</taxon>
        <taxon>Metazoa</taxon>
        <taxon>Ecdysozoa</taxon>
        <taxon>Arthropoda</taxon>
        <taxon>Crustacea</taxon>
        <taxon>Multicrustacea</taxon>
        <taxon>Hexanauplia</taxon>
        <taxon>Copepoda</taxon>
        <taxon>Harpacticoida</taxon>
        <taxon>Harpacticidae</taxon>
        <taxon>Tigriopus</taxon>
    </lineage>
</organism>
<protein>
    <submittedName>
        <fullName evidence="2">Uncharacterized protein</fullName>
    </submittedName>
</protein>
<dbReference type="OrthoDB" id="10578009at2759"/>
<dbReference type="Proteomes" id="UP000318571">
    <property type="component" value="Chromosome 6"/>
</dbReference>
<evidence type="ECO:0000313" key="3">
    <source>
        <dbReference type="Proteomes" id="UP000318571"/>
    </source>
</evidence>
<gene>
    <name evidence="2" type="ORF">TCAL_05143</name>
</gene>
<evidence type="ECO:0000256" key="1">
    <source>
        <dbReference type="SAM" id="SignalP"/>
    </source>
</evidence>
<proteinExistence type="predicted"/>
<keyword evidence="3" id="KW-1185">Reference proteome</keyword>
<sequence length="425" mass="49891">MKKICLTLVLFSTLEIGYVTGSCCNNNYWCDGDPSFIETPDIRQDQYENFLRVTWSNTYLNLYKCVDFFYVEYCQVSNGEEDTLCSEEAKVAPVAMFKERVLDDWEDPITPLVSRYWANITVKYDTKYLIKVFAVDKGTGWGESEGKAIVSSKPIYFQSRAFMEIPKPLDPKVSMQRELDEAYPPNICSVGHMCEQLARDWIVDVAEHAKSHSLRYHDPEFLPPLDIRWEDNRRVYEQGRLLRLSRVNLNETSINNSSNSSLEISLVLHLRMLRITYWWQSFFTNGLLSLYHTCGENLPLAIFRDVDVDEVEETLPPDCFLPIRVWFQVPMHSTKILPRILLVHVALHRPDFKYDVTWISKHFHNLDLLWAEESELAEHRIRTALTMAFEDAFKFNRPRIWLRKKFKNFRKIIANAGQDSNNVRE</sequence>
<keyword evidence="1" id="KW-0732">Signal</keyword>
<name>A0A553PQL9_TIGCA</name>
<comment type="caution">
    <text evidence="2">The sequence shown here is derived from an EMBL/GenBank/DDBJ whole genome shotgun (WGS) entry which is preliminary data.</text>
</comment>
<evidence type="ECO:0000313" key="2">
    <source>
        <dbReference type="EMBL" id="TRY79983.1"/>
    </source>
</evidence>
<dbReference type="OMA" id="CDGDPSF"/>